<dbReference type="KEGG" id="spao:SPAR_O01240"/>
<reference evidence="1" key="4">
    <citation type="submission" date="2025-08" db="UniProtKB">
        <authorList>
            <consortium name="RefSeq"/>
        </authorList>
    </citation>
    <scope>IDENTIFICATION</scope>
    <source>
        <strain evidence="1">CBS432</strain>
    </source>
</reference>
<dbReference type="VEuPathDB" id="FungiDB:SPAR_O01240"/>
<proteinExistence type="predicted"/>
<name>A0A8B8UZI1_SACPA</name>
<organism evidence="1">
    <name type="scientific">Saccharomyces paradoxus</name>
    <name type="common">Yeast</name>
    <name type="synonym">Saccharomyces douglasii</name>
    <dbReference type="NCBI Taxonomy" id="27291"/>
    <lineage>
        <taxon>Eukaryota</taxon>
        <taxon>Fungi</taxon>
        <taxon>Dikarya</taxon>
        <taxon>Ascomycota</taxon>
        <taxon>Saccharomycotina</taxon>
        <taxon>Saccharomycetes</taxon>
        <taxon>Saccharomycetales</taxon>
        <taxon>Saccharomycetaceae</taxon>
        <taxon>Saccharomyces</taxon>
    </lineage>
</organism>
<dbReference type="AlphaFoldDB" id="A0A8B8UZI1"/>
<dbReference type="GeneID" id="54633553"/>
<reference evidence="1" key="3">
    <citation type="submission" date="2025-07" db="EMBL/GenBank/DDBJ databases">
        <authorList>
            <consortium name="NCBI Genome Project"/>
        </authorList>
    </citation>
    <scope>NUCLEOTIDE SEQUENCE</scope>
    <source>
        <strain evidence="1">CBS432</strain>
    </source>
</reference>
<dbReference type="RefSeq" id="XP_033769128.1">
    <property type="nucleotide sequence ID" value="XM_033913237.1"/>
</dbReference>
<dbReference type="OrthoDB" id="4037868at2759"/>
<evidence type="ECO:0000313" key="1">
    <source>
        <dbReference type="RefSeq" id="XP_033769128.1"/>
    </source>
</evidence>
<protein>
    <submittedName>
        <fullName evidence="1">Uncharacterized protein</fullName>
    </submittedName>
</protein>
<accession>A0A8B8UZI1</accession>
<sequence>MSKLSPCPHAADFINLEEPPEPKEFFQDLCAVPNSPRRRFENSRRSTHYCEALSYSRQKLPALLSKMTLQELRHNMSTFSLQEKDQMNDYDTYKVIDMGDRLLLETLSPQPRDLFEKLHTSEANLIAETVLDESTAVKTELRPSSSARNSSVFLYEDYKKFIYQQLDMFS</sequence>
<reference evidence="1" key="1">
    <citation type="journal article" date="2017" name="Nat. Genet.">
        <title>Contrasting evolutionary genome dynamics between domesticated and wild yeasts.</title>
        <authorList>
            <person name="Yue J.X."/>
            <person name="Li J."/>
            <person name="Aigrain L."/>
            <person name="Hallin J."/>
            <person name="Persson K."/>
            <person name="Oliver K."/>
            <person name="Bergstrom A."/>
            <person name="Coupland P."/>
            <person name="Warringer J."/>
            <person name="Lagomarsino M.C."/>
            <person name="Fischer G."/>
            <person name="Durbin R."/>
            <person name="Liti G."/>
        </authorList>
    </citation>
    <scope>NUCLEOTIDE SEQUENCE</scope>
    <source>
        <strain evidence="1">CBS432</strain>
    </source>
</reference>
<gene>
    <name evidence="1" type="ORF">SPAR_O01240</name>
</gene>
<reference evidence="1" key="2">
    <citation type="submission" date="2020-01" db="EMBL/GenBank/DDBJ databases">
        <title>Population-level Yeast Reference Genomes.</title>
        <authorList>
            <person name="Yue J.-X."/>
        </authorList>
    </citation>
    <scope>NUCLEOTIDE SEQUENCE</scope>
    <source>
        <strain evidence="1">CBS432</strain>
    </source>
</reference>